<protein>
    <submittedName>
        <fullName evidence="2">Sugar ABC transporter permease</fullName>
    </submittedName>
</protein>
<feature type="non-terminal residue" evidence="2">
    <location>
        <position position="162"/>
    </location>
</feature>
<gene>
    <name evidence="2" type="ORF">EAI46_34215</name>
</gene>
<dbReference type="Proteomes" id="UP000281340">
    <property type="component" value="Unassembled WGS sequence"/>
</dbReference>
<organism evidence="2 3">
    <name type="scientific">Escherichia coli</name>
    <dbReference type="NCBI Taxonomy" id="562"/>
    <lineage>
        <taxon>Bacteria</taxon>
        <taxon>Pseudomonadati</taxon>
        <taxon>Pseudomonadota</taxon>
        <taxon>Gammaproteobacteria</taxon>
        <taxon>Enterobacterales</taxon>
        <taxon>Enterobacteriaceae</taxon>
        <taxon>Escherichia</taxon>
    </lineage>
</organism>
<keyword evidence="1" id="KW-0812">Transmembrane</keyword>
<evidence type="ECO:0000256" key="1">
    <source>
        <dbReference type="SAM" id="Phobius"/>
    </source>
</evidence>
<dbReference type="EMBL" id="RDDM01001334">
    <property type="protein sequence ID" value="RLY39045.1"/>
    <property type="molecule type" value="Genomic_DNA"/>
</dbReference>
<reference evidence="2 3" key="1">
    <citation type="submission" date="2018-10" db="EMBL/GenBank/DDBJ databases">
        <title>Comparison of Escherichia coli isolates recovered from retail chicken and from chicken fecal samples by antimicrobial susceptibility test and whole genome sequencing.</title>
        <authorList>
            <person name="Tang B."/>
            <person name="Ma Y."/>
            <person name="He X."/>
            <person name="Cao L."/>
            <person name="Xia X."/>
            <person name="Yang H."/>
        </authorList>
    </citation>
    <scope>NUCLEOTIDE SEQUENCE [LARGE SCALE GENOMIC DNA]</scope>
    <source>
        <strain evidence="2 3">CMJH98b</strain>
    </source>
</reference>
<sequence>MNTQQLKMKSAPVLPISCLIMGGTQLSRHYYVKGGIFFAIQVCFLLYLSDIVHTLIGLFTLGDVAQIRKGLTVIQGDNSIFMLVEGVIAAIIVGLFSTIYTLNIKDARNSSYCHLTFKQQLYKLYEDKFAFIVLTPAFLASIAFIVLPIVITVLVSFTNYAA</sequence>
<feature type="transmembrane region" description="Helical" evidence="1">
    <location>
        <begin position="129"/>
        <end position="157"/>
    </location>
</feature>
<dbReference type="SUPFAM" id="SSF160964">
    <property type="entry name" value="MalF N-terminal region-like"/>
    <property type="match status" value="1"/>
</dbReference>
<keyword evidence="1" id="KW-0472">Membrane</keyword>
<name>A0A3L9GN18_ECOLX</name>
<evidence type="ECO:0000313" key="2">
    <source>
        <dbReference type="EMBL" id="RLY39045.1"/>
    </source>
</evidence>
<keyword evidence="1" id="KW-1133">Transmembrane helix</keyword>
<evidence type="ECO:0000313" key="3">
    <source>
        <dbReference type="Proteomes" id="UP000281340"/>
    </source>
</evidence>
<feature type="transmembrane region" description="Helical" evidence="1">
    <location>
        <begin position="36"/>
        <end position="60"/>
    </location>
</feature>
<accession>A0A3L9GN18</accession>
<proteinExistence type="predicted"/>
<feature type="transmembrane region" description="Helical" evidence="1">
    <location>
        <begin position="80"/>
        <end position="102"/>
    </location>
</feature>
<comment type="caution">
    <text evidence="2">The sequence shown here is derived from an EMBL/GenBank/DDBJ whole genome shotgun (WGS) entry which is preliminary data.</text>
</comment>
<dbReference type="AlphaFoldDB" id="A0A3L9GN18"/>